<evidence type="ECO:0000313" key="1">
    <source>
        <dbReference type="EMBL" id="CAG8808891.1"/>
    </source>
</evidence>
<dbReference type="Proteomes" id="UP000789920">
    <property type="component" value="Unassembled WGS sequence"/>
</dbReference>
<evidence type="ECO:0000313" key="2">
    <source>
        <dbReference type="Proteomes" id="UP000789920"/>
    </source>
</evidence>
<comment type="caution">
    <text evidence="1">The sequence shown here is derived from an EMBL/GenBank/DDBJ whole genome shotgun (WGS) entry which is preliminary data.</text>
</comment>
<sequence length="202" mass="23739">MLTLQDLIVPIPEYLSTLFKANKNNTYSYLDKYKVFKKIVEYNLRERGLLPNSSKEFCKITRHLWDRRDNNFKKFIERYTKKVNFCRRKSLPLNVKSFEPKNMEDSRKVTSTDIASVNTTIQVSNFFNGFPSTSDERIVFTRDFDMIGGNKDMVSNVIQFTIGEQAINNQSFDMVEGNINTVNEEEKVKSLFEEFIDKNAYE</sequence>
<gene>
    <name evidence="1" type="ORF">RPERSI_LOCUS22729</name>
</gene>
<reference evidence="1" key="1">
    <citation type="submission" date="2021-06" db="EMBL/GenBank/DDBJ databases">
        <authorList>
            <person name="Kallberg Y."/>
            <person name="Tangrot J."/>
            <person name="Rosling A."/>
        </authorList>
    </citation>
    <scope>NUCLEOTIDE SEQUENCE</scope>
    <source>
        <strain evidence="1">MA461A</strain>
    </source>
</reference>
<dbReference type="EMBL" id="CAJVQC010069412">
    <property type="protein sequence ID" value="CAG8808891.1"/>
    <property type="molecule type" value="Genomic_DNA"/>
</dbReference>
<organism evidence="1 2">
    <name type="scientific">Racocetra persica</name>
    <dbReference type="NCBI Taxonomy" id="160502"/>
    <lineage>
        <taxon>Eukaryota</taxon>
        <taxon>Fungi</taxon>
        <taxon>Fungi incertae sedis</taxon>
        <taxon>Mucoromycota</taxon>
        <taxon>Glomeromycotina</taxon>
        <taxon>Glomeromycetes</taxon>
        <taxon>Diversisporales</taxon>
        <taxon>Gigasporaceae</taxon>
        <taxon>Racocetra</taxon>
    </lineage>
</organism>
<accession>A0ACA9RSQ4</accession>
<proteinExistence type="predicted"/>
<name>A0ACA9RSQ4_9GLOM</name>
<protein>
    <submittedName>
        <fullName evidence="1">34307_t:CDS:1</fullName>
    </submittedName>
</protein>
<keyword evidence="2" id="KW-1185">Reference proteome</keyword>